<gene>
    <name evidence="1" type="ORF">J0M35_02760</name>
</gene>
<dbReference type="InterPro" id="IPR036628">
    <property type="entry name" value="Clp_N_dom_sf"/>
</dbReference>
<dbReference type="SUPFAM" id="SSF81923">
    <property type="entry name" value="Double Clp-N motif"/>
    <property type="match status" value="1"/>
</dbReference>
<dbReference type="Gene3D" id="1.10.1780.10">
    <property type="entry name" value="Clp, N-terminal domain"/>
    <property type="match status" value="3"/>
</dbReference>
<proteinExistence type="predicted"/>
<dbReference type="Proteomes" id="UP000664277">
    <property type="component" value="Unassembled WGS sequence"/>
</dbReference>
<protein>
    <recommendedName>
        <fullName evidence="3">Clp R domain-containing protein</fullName>
    </recommendedName>
</protein>
<evidence type="ECO:0008006" key="3">
    <source>
        <dbReference type="Google" id="ProtNLM"/>
    </source>
</evidence>
<dbReference type="EMBL" id="JAFLCK010000002">
    <property type="protein sequence ID" value="MBN8659256.1"/>
    <property type="molecule type" value="Genomic_DNA"/>
</dbReference>
<dbReference type="AlphaFoldDB" id="A0A8J7TKT0"/>
<reference evidence="1" key="1">
    <citation type="submission" date="2021-02" db="EMBL/GenBank/DDBJ databases">
        <title>Genome-Resolved Metagenomics of a Microbial Community Performing Photosynthetic Biological Nutrient Removal.</title>
        <authorList>
            <person name="Mcdaniel E.A."/>
        </authorList>
    </citation>
    <scope>NUCLEOTIDE SEQUENCE</scope>
    <source>
        <strain evidence="1">UWPOB_OBS1</strain>
    </source>
</reference>
<name>A0A8J7TKT0_9BACT</name>
<evidence type="ECO:0000313" key="2">
    <source>
        <dbReference type="Proteomes" id="UP000664277"/>
    </source>
</evidence>
<organism evidence="1 2">
    <name type="scientific">Candidatus Obscuribacter phosphatis</name>
    <dbReference type="NCBI Taxonomy" id="1906157"/>
    <lineage>
        <taxon>Bacteria</taxon>
        <taxon>Bacillati</taxon>
        <taxon>Candidatus Melainabacteria</taxon>
        <taxon>Candidatus Obscuribacterales</taxon>
        <taxon>Candidatus Obscuribacteraceae</taxon>
        <taxon>Candidatus Obscuribacter</taxon>
    </lineage>
</organism>
<evidence type="ECO:0000313" key="1">
    <source>
        <dbReference type="EMBL" id="MBN8659256.1"/>
    </source>
</evidence>
<comment type="caution">
    <text evidence="1">The sequence shown here is derived from an EMBL/GenBank/DDBJ whole genome shotgun (WGS) entry which is preliminary data.</text>
</comment>
<sequence>MTSIRQCLEPFLSTDTGGRIVVEGFDQTCLYFINRADAERRALGHSHLEELHLLRFLLLDAPPPLASIIEGAAIDGVDFDREISLGLEQAKEREAAAVSQLVHQENQNSLVWYFTESLSECLLGARGLGAGKAHCGHLLLALISSSSLATINVIDRIFNRGQLSARLFSRYCQGAAMVPSRLYVRELNCLDPQAYDFHPTPALSERLSPASQACLTYAGRIAMQNGHRQVSFEHIIAALLKDPSIAILATSASPIFSLSYRAYGDVEFDQEAIAVIEAIEADRDRIEPPDILSALCLDRFSQYFRALPNFLRFKSPEHLKLYASRLTAELNDWGLELGDADFHNPKFPRCHFLLALLSEQSLALLKEAFDLRQAEEEVEDIDDFLLVAILRHGRQEARLSILLDALGLGQDSSDLIAALRKQRRCHSVSAGEAAAAHVLALADAPIGWFELIFRAYLAALTSGAYIVSPEHLLYAILSRPGIVTETVLSRRGLDLAAVAFVVALERYIRLPAPNLHWQRRWWQYKSYSELFDRGLSACLEIAPGRTSGIGNDSLFFTLQRNYEYLADDLRRAASLPRDSVERVLASFPNPDLAEELPGTTGGPSRALCRNIDRALAFVKEDKIIDPRSLFWALLSDTVPGQVAERCAKIGVNNWVLSHQLLNCLINY</sequence>
<accession>A0A8J7TKT0</accession>